<dbReference type="PROSITE" id="PS51257">
    <property type="entry name" value="PROKAR_LIPOPROTEIN"/>
    <property type="match status" value="1"/>
</dbReference>
<dbReference type="RefSeq" id="WP_339404540.1">
    <property type="nucleotide sequence ID" value="NZ_JBBGAZ010000013.1"/>
</dbReference>
<proteinExistence type="predicted"/>
<reference evidence="2 3" key="1">
    <citation type="submission" date="2024-03" db="EMBL/GenBank/DDBJ databases">
        <title>Cognatishimia coralii sp. nov., a marine bacterium isolated from coral surrounding seawater.</title>
        <authorList>
            <person name="Liu X."/>
            <person name="Liu S."/>
            <person name="Sun H."/>
            <person name="Zhang Y."/>
        </authorList>
    </citation>
    <scope>NUCLEOTIDE SEQUENCE [LARGE SCALE GENOMIC DNA]</scope>
    <source>
        <strain evidence="2 3">D5M38</strain>
    </source>
</reference>
<comment type="caution">
    <text evidence="2">The sequence shown here is derived from an EMBL/GenBank/DDBJ whole genome shotgun (WGS) entry which is preliminary data.</text>
</comment>
<dbReference type="Proteomes" id="UP001368270">
    <property type="component" value="Unassembled WGS sequence"/>
</dbReference>
<keyword evidence="3" id="KW-1185">Reference proteome</keyword>
<protein>
    <submittedName>
        <fullName evidence="2">Uncharacterized protein</fullName>
    </submittedName>
</protein>
<keyword evidence="1" id="KW-0732">Signal</keyword>
<feature type="signal peptide" evidence="1">
    <location>
        <begin position="1"/>
        <end position="32"/>
    </location>
</feature>
<evidence type="ECO:0000256" key="1">
    <source>
        <dbReference type="SAM" id="SignalP"/>
    </source>
</evidence>
<dbReference type="EMBL" id="JBBGAZ010000013">
    <property type="protein sequence ID" value="MEJ5219858.1"/>
    <property type="molecule type" value="Genomic_DNA"/>
</dbReference>
<accession>A0ABU8QKB2</accession>
<organism evidence="2 3">
    <name type="scientific">Cognatishimia coralii</name>
    <dbReference type="NCBI Taxonomy" id="3083254"/>
    <lineage>
        <taxon>Bacteria</taxon>
        <taxon>Pseudomonadati</taxon>
        <taxon>Pseudomonadota</taxon>
        <taxon>Alphaproteobacteria</taxon>
        <taxon>Rhodobacterales</taxon>
        <taxon>Paracoccaceae</taxon>
        <taxon>Cognatishimia</taxon>
    </lineage>
</organism>
<sequence>MKRCAVSGWNVHISLSAAAAIGCLLAFTTPLAAQTSDGFDSMAQPQESAQACDAPRLPRDLHSFAYIRNGYREILRIIAVEHAIKAQFCGCQFDLVDWEDAVLAIDRFQTSDNPKLPFDVIALRRQADAAETTLKEACTE</sequence>
<evidence type="ECO:0000313" key="3">
    <source>
        <dbReference type="Proteomes" id="UP001368270"/>
    </source>
</evidence>
<name>A0ABU8QKB2_9RHOB</name>
<evidence type="ECO:0000313" key="2">
    <source>
        <dbReference type="EMBL" id="MEJ5219858.1"/>
    </source>
</evidence>
<gene>
    <name evidence="2" type="ORF">WG622_16500</name>
</gene>
<feature type="chain" id="PRO_5046787897" evidence="1">
    <location>
        <begin position="33"/>
        <end position="140"/>
    </location>
</feature>